<keyword evidence="2" id="KW-0812">Transmembrane</keyword>
<feature type="region of interest" description="Disordered" evidence="1">
    <location>
        <begin position="39"/>
        <end position="60"/>
    </location>
</feature>
<accession>A0A426YDK1</accession>
<dbReference type="Proteomes" id="UP000287651">
    <property type="component" value="Unassembled WGS sequence"/>
</dbReference>
<protein>
    <submittedName>
        <fullName evidence="3">Uncharacterized protein</fullName>
    </submittedName>
</protein>
<evidence type="ECO:0000313" key="4">
    <source>
        <dbReference type="Proteomes" id="UP000287651"/>
    </source>
</evidence>
<organism evidence="3 4">
    <name type="scientific">Ensete ventricosum</name>
    <name type="common">Abyssinian banana</name>
    <name type="synonym">Musa ensete</name>
    <dbReference type="NCBI Taxonomy" id="4639"/>
    <lineage>
        <taxon>Eukaryota</taxon>
        <taxon>Viridiplantae</taxon>
        <taxon>Streptophyta</taxon>
        <taxon>Embryophyta</taxon>
        <taxon>Tracheophyta</taxon>
        <taxon>Spermatophyta</taxon>
        <taxon>Magnoliopsida</taxon>
        <taxon>Liliopsida</taxon>
        <taxon>Zingiberales</taxon>
        <taxon>Musaceae</taxon>
        <taxon>Ensete</taxon>
    </lineage>
</organism>
<reference evidence="3 4" key="1">
    <citation type="journal article" date="2014" name="Agronomy (Basel)">
        <title>A Draft Genome Sequence for Ensete ventricosum, the Drought-Tolerant Tree Against Hunger.</title>
        <authorList>
            <person name="Harrison J."/>
            <person name="Moore K.A."/>
            <person name="Paszkiewicz K."/>
            <person name="Jones T."/>
            <person name="Grant M."/>
            <person name="Ambacheew D."/>
            <person name="Muzemil S."/>
            <person name="Studholme D.J."/>
        </authorList>
    </citation>
    <scope>NUCLEOTIDE SEQUENCE [LARGE SCALE GENOMIC DNA]</scope>
</reference>
<feature type="compositionally biased region" description="Low complexity" evidence="1">
    <location>
        <begin position="201"/>
        <end position="216"/>
    </location>
</feature>
<sequence length="298" mass="31350">MCTSNSRFETATSLSRFTTTVVPSSSTALYDVPTLPLPSTSADARSRSSKSKLYPPPFPTKTSRFRSAAATADAVPLPLTPPLRSSFDDDVIPVSPAAVAAAVPFGALSLAVCRLHRKAKQTKSSSRINSSTTPAATAIAIFAAFDSFFFDDPFTGFAAGDGAGEGKNGLQGFRGPPHRSRFPAKDEAGKRARHAEGGEVAEGAGWDGANEANAGEPEAHHGGAVGVAGDANPVAGGGVDIPPKALLVRGSVDEGQQRRPVLRWLRPKQAQRRELPGVPDDNDEKDENQQSNRKRHRG</sequence>
<dbReference type="EMBL" id="AMZH03013099">
    <property type="protein sequence ID" value="RRT49832.1"/>
    <property type="molecule type" value="Genomic_DNA"/>
</dbReference>
<name>A0A426YDK1_ENSVE</name>
<dbReference type="AlphaFoldDB" id="A0A426YDK1"/>
<keyword evidence="2" id="KW-0472">Membrane</keyword>
<comment type="caution">
    <text evidence="3">The sequence shown here is derived from an EMBL/GenBank/DDBJ whole genome shotgun (WGS) entry which is preliminary data.</text>
</comment>
<gene>
    <name evidence="3" type="ORF">B296_00030300</name>
</gene>
<proteinExistence type="predicted"/>
<feature type="region of interest" description="Disordered" evidence="1">
    <location>
        <begin position="162"/>
        <end position="231"/>
    </location>
</feature>
<evidence type="ECO:0000256" key="2">
    <source>
        <dbReference type="SAM" id="Phobius"/>
    </source>
</evidence>
<feature type="compositionally biased region" description="Basic and acidic residues" evidence="1">
    <location>
        <begin position="183"/>
        <end position="197"/>
    </location>
</feature>
<feature type="transmembrane region" description="Helical" evidence="2">
    <location>
        <begin position="91"/>
        <end position="113"/>
    </location>
</feature>
<keyword evidence="2" id="KW-1133">Transmembrane helix</keyword>
<evidence type="ECO:0000256" key="1">
    <source>
        <dbReference type="SAM" id="MobiDB-lite"/>
    </source>
</evidence>
<evidence type="ECO:0000313" key="3">
    <source>
        <dbReference type="EMBL" id="RRT49832.1"/>
    </source>
</evidence>
<feature type="region of interest" description="Disordered" evidence="1">
    <location>
        <begin position="250"/>
        <end position="298"/>
    </location>
</feature>